<keyword evidence="3" id="KW-0813">Transport</keyword>
<keyword evidence="10" id="KW-1185">Reference proteome</keyword>
<evidence type="ECO:0000256" key="7">
    <source>
        <dbReference type="ARBA" id="ARBA00023136"/>
    </source>
</evidence>
<evidence type="ECO:0000256" key="4">
    <source>
        <dbReference type="ARBA" id="ARBA00022475"/>
    </source>
</evidence>
<feature type="transmembrane region" description="Helical" evidence="8">
    <location>
        <begin position="117"/>
        <end position="137"/>
    </location>
</feature>
<evidence type="ECO:0000256" key="5">
    <source>
        <dbReference type="ARBA" id="ARBA00022692"/>
    </source>
</evidence>
<proteinExistence type="inferred from homology"/>
<feature type="transmembrane region" description="Helical" evidence="8">
    <location>
        <begin position="62"/>
        <end position="83"/>
    </location>
</feature>
<evidence type="ECO:0000256" key="1">
    <source>
        <dbReference type="ARBA" id="ARBA00004651"/>
    </source>
</evidence>
<feature type="transmembrane region" description="Helical" evidence="8">
    <location>
        <begin position="7"/>
        <end position="29"/>
    </location>
</feature>
<keyword evidence="5 8" id="KW-0812">Transmembrane</keyword>
<feature type="transmembrane region" description="Helical" evidence="8">
    <location>
        <begin position="307"/>
        <end position="326"/>
    </location>
</feature>
<dbReference type="SUPFAM" id="SSF81345">
    <property type="entry name" value="ABC transporter involved in vitamin B12 uptake, BtuC"/>
    <property type="match status" value="1"/>
</dbReference>
<name>A0A7M1QTP2_9ACTO</name>
<sequence length="333" mass="33309">MHVRKVAYVVAVSVLGVAMTVAISVGPVITAPGDVLAALGRLLVGDPSPADALITQIRLPRVLLAGLVGGALAISGTAMQAVFRNPLAEPGITGVGAGAAAVAVLVIVSGVSLAHPLLVPVGAFVGALAATVAVHTLARRGPRVSTSILLVGVAINSFLGAVISAAIANAPDAENARSAIFWLNGDLGGRTMSDVALVLAPVLVGSLGVAFHARELNLLGLGEATAQSAGMAVARVSHTVLAFAALATAGAVATTGVISFVGLVVPHLIRLIKGHNHTMLLPGAFLAGAIFLIAADTVARTVFTPVVLQTGTVTALVGAPFLLFLLTRRNVIR</sequence>
<dbReference type="FunFam" id="1.10.3470.10:FF:000001">
    <property type="entry name" value="Vitamin B12 ABC transporter permease BtuC"/>
    <property type="match status" value="1"/>
</dbReference>
<evidence type="ECO:0000256" key="6">
    <source>
        <dbReference type="ARBA" id="ARBA00022989"/>
    </source>
</evidence>
<dbReference type="PANTHER" id="PTHR30472">
    <property type="entry name" value="FERRIC ENTEROBACTIN TRANSPORT SYSTEM PERMEASE PROTEIN"/>
    <property type="match status" value="1"/>
</dbReference>
<keyword evidence="7 8" id="KW-0472">Membrane</keyword>
<feature type="transmembrane region" description="Helical" evidence="8">
    <location>
        <begin position="149"/>
        <end position="168"/>
    </location>
</feature>
<dbReference type="PANTHER" id="PTHR30472:SF25">
    <property type="entry name" value="ABC TRANSPORTER PERMEASE PROTEIN MJ0876-RELATED"/>
    <property type="match status" value="1"/>
</dbReference>
<feature type="transmembrane region" description="Helical" evidence="8">
    <location>
        <begin position="277"/>
        <end position="295"/>
    </location>
</feature>
<organism evidence="9 10">
    <name type="scientific">Trueperella pecoris</name>
    <dbReference type="NCBI Taxonomy" id="2733571"/>
    <lineage>
        <taxon>Bacteria</taxon>
        <taxon>Bacillati</taxon>
        <taxon>Actinomycetota</taxon>
        <taxon>Actinomycetes</taxon>
        <taxon>Actinomycetales</taxon>
        <taxon>Actinomycetaceae</taxon>
        <taxon>Trueperella</taxon>
    </lineage>
</organism>
<accession>A0A7M1QTP2</accession>
<dbReference type="GO" id="GO:0005886">
    <property type="term" value="C:plasma membrane"/>
    <property type="evidence" value="ECO:0007669"/>
    <property type="project" value="UniProtKB-SubCell"/>
</dbReference>
<dbReference type="Gene3D" id="1.10.3470.10">
    <property type="entry name" value="ABC transporter involved in vitamin B12 uptake, BtuC"/>
    <property type="match status" value="1"/>
</dbReference>
<protein>
    <submittedName>
        <fullName evidence="9">Iron ABC transporter permease</fullName>
    </submittedName>
</protein>
<comment type="subcellular location">
    <subcellularLocation>
        <location evidence="1">Cell membrane</location>
        <topology evidence="1">Multi-pass membrane protein</topology>
    </subcellularLocation>
</comment>
<comment type="similarity">
    <text evidence="2">Belongs to the binding-protein-dependent transport system permease family. FecCD subfamily.</text>
</comment>
<keyword evidence="4" id="KW-1003">Cell membrane</keyword>
<evidence type="ECO:0000313" key="9">
    <source>
        <dbReference type="EMBL" id="QOR45359.1"/>
    </source>
</evidence>
<evidence type="ECO:0000256" key="2">
    <source>
        <dbReference type="ARBA" id="ARBA00007935"/>
    </source>
</evidence>
<gene>
    <name evidence="9" type="ORF">INS88_08860</name>
</gene>
<dbReference type="CDD" id="cd06550">
    <property type="entry name" value="TM_ABC_iron-siderophores_like"/>
    <property type="match status" value="1"/>
</dbReference>
<evidence type="ECO:0000256" key="8">
    <source>
        <dbReference type="SAM" id="Phobius"/>
    </source>
</evidence>
<feature type="transmembrane region" description="Helical" evidence="8">
    <location>
        <begin position="240"/>
        <end position="265"/>
    </location>
</feature>
<dbReference type="AlphaFoldDB" id="A0A7M1QTP2"/>
<keyword evidence="6 8" id="KW-1133">Transmembrane helix</keyword>
<dbReference type="GO" id="GO:0033214">
    <property type="term" value="P:siderophore-iron import into cell"/>
    <property type="evidence" value="ECO:0007669"/>
    <property type="project" value="TreeGrafter"/>
</dbReference>
<feature type="transmembrane region" description="Helical" evidence="8">
    <location>
        <begin position="90"/>
        <end position="111"/>
    </location>
</feature>
<dbReference type="Proteomes" id="UP000595053">
    <property type="component" value="Chromosome"/>
</dbReference>
<dbReference type="EMBL" id="CP063213">
    <property type="protein sequence ID" value="QOR45359.1"/>
    <property type="molecule type" value="Genomic_DNA"/>
</dbReference>
<dbReference type="InterPro" id="IPR000522">
    <property type="entry name" value="ABC_transptr_permease_BtuC"/>
</dbReference>
<dbReference type="InterPro" id="IPR037294">
    <property type="entry name" value="ABC_BtuC-like"/>
</dbReference>
<evidence type="ECO:0000256" key="3">
    <source>
        <dbReference type="ARBA" id="ARBA00022448"/>
    </source>
</evidence>
<evidence type="ECO:0000313" key="10">
    <source>
        <dbReference type="Proteomes" id="UP000595053"/>
    </source>
</evidence>
<reference evidence="9 10" key="1">
    <citation type="submission" date="2020-10" db="EMBL/GenBank/DDBJ databases">
        <title>Trueperella pecoris sp. nov. isolated from bovine and porcine specimens.</title>
        <authorList>
            <person name="Schoenecker L."/>
            <person name="Schnydrig P."/>
            <person name="Brodard I."/>
            <person name="Thomann A."/>
            <person name="Hemphill A."/>
            <person name="Rodriguez-Campos S."/>
            <person name="Perreten V."/>
            <person name="Jores J."/>
            <person name="Kittl S."/>
        </authorList>
    </citation>
    <scope>NUCLEOTIDE SEQUENCE [LARGE SCALE GENOMIC DNA]</scope>
    <source>
        <strain evidence="9 10">15A0121</strain>
    </source>
</reference>
<dbReference type="GO" id="GO:0022857">
    <property type="term" value="F:transmembrane transporter activity"/>
    <property type="evidence" value="ECO:0007669"/>
    <property type="project" value="InterPro"/>
</dbReference>
<dbReference type="Pfam" id="PF01032">
    <property type="entry name" value="FecCD"/>
    <property type="match status" value="1"/>
</dbReference>